<evidence type="ECO:0000256" key="5">
    <source>
        <dbReference type="ARBA" id="ARBA00022781"/>
    </source>
</evidence>
<evidence type="ECO:0000256" key="1">
    <source>
        <dbReference type="ARBA" id="ARBA00004170"/>
    </source>
</evidence>
<dbReference type="Pfam" id="PF00006">
    <property type="entry name" value="ATP-synt_ab"/>
    <property type="match status" value="1"/>
</dbReference>
<dbReference type="Pfam" id="PF22919">
    <property type="entry name" value="ATP-synt_VA_C"/>
    <property type="match status" value="1"/>
</dbReference>
<accession>A0A2A6W088</accession>
<dbReference type="SUPFAM" id="SSF47917">
    <property type="entry name" value="C-terminal domain of alpha and beta subunits of F1 ATP synthase"/>
    <property type="match status" value="1"/>
</dbReference>
<keyword evidence="8 12" id="KW-0406">Ion transport</keyword>
<dbReference type="InterPro" id="IPR004100">
    <property type="entry name" value="ATPase_F1/V1/A1_a/bsu_N"/>
</dbReference>
<keyword evidence="3 12" id="KW-0813">Transport</keyword>
<dbReference type="SUPFAM" id="SSF50615">
    <property type="entry name" value="N-terminal domain of alpha and beta subunits of F1 ATP synthase"/>
    <property type="match status" value="1"/>
</dbReference>
<comment type="catalytic activity">
    <reaction evidence="12">
        <text>ATP + H2O + 4 H(+)(in) = ADP + phosphate + 5 H(+)(out)</text>
        <dbReference type="Rhea" id="RHEA:57720"/>
        <dbReference type="ChEBI" id="CHEBI:15377"/>
        <dbReference type="ChEBI" id="CHEBI:15378"/>
        <dbReference type="ChEBI" id="CHEBI:30616"/>
        <dbReference type="ChEBI" id="CHEBI:43474"/>
        <dbReference type="ChEBI" id="CHEBI:456216"/>
        <dbReference type="EC" id="7.1.2.2"/>
    </reaction>
</comment>
<evidence type="ECO:0000256" key="4">
    <source>
        <dbReference type="ARBA" id="ARBA00022741"/>
    </source>
</evidence>
<evidence type="ECO:0000313" key="14">
    <source>
        <dbReference type="EMBL" id="PDW47315.1"/>
    </source>
</evidence>
<dbReference type="HAMAP" id="MF_01347">
    <property type="entry name" value="ATP_synth_beta_bact"/>
    <property type="match status" value="1"/>
</dbReference>
<dbReference type="Gene3D" id="1.10.1140.10">
    <property type="entry name" value="Bovine Mitochondrial F1-atpase, Atp Synthase Beta Chain, Chain D, domain 3"/>
    <property type="match status" value="1"/>
</dbReference>
<dbReference type="GO" id="GO:0005524">
    <property type="term" value="F:ATP binding"/>
    <property type="evidence" value="ECO:0007669"/>
    <property type="project" value="UniProtKB-UniRule"/>
</dbReference>
<feature type="domain" description="AAA+ ATPase" evidence="13">
    <location>
        <begin position="144"/>
        <end position="322"/>
    </location>
</feature>
<dbReference type="CDD" id="cd18115">
    <property type="entry name" value="ATP-synt_F1_beta_N"/>
    <property type="match status" value="1"/>
</dbReference>
<dbReference type="Proteomes" id="UP000220907">
    <property type="component" value="Unassembled WGS sequence"/>
</dbReference>
<dbReference type="GO" id="GO:0046933">
    <property type="term" value="F:proton-transporting ATP synthase activity, rotational mechanism"/>
    <property type="evidence" value="ECO:0007669"/>
    <property type="project" value="UniProtKB-UniRule"/>
</dbReference>
<dbReference type="SMART" id="SM00382">
    <property type="entry name" value="AAA"/>
    <property type="match status" value="1"/>
</dbReference>
<sequence length="466" mass="51150">MEGKIIQVLGPVVDVEFESYLPAIFEALDINFEVNGTQKSLVLEVAAHLGGNRVRAIAMDMTEGLVRNQVVKARGKMIEVPVGEEVLGRIFNVVGESIDNLEPLKPSLTWPIHRKAPSFEQQSTKTEMFETGIKVIDLLAPYSKGGKVGLFGGAGVGKTVIIMELIHNVAYKHNGYSVFAGVGERTREGNDLYFEMKEGGVLDKVALCYGQMNEPPGARNRIAFTGLTMAEYFRDEKGLDVLMFIDNIFRYAQSGAEMSALLGRIPSAVGYQPTLAGEMGKLQERIASTKNGSITSVQAVYVPADDLTDPAPASVFAHLDATTVLNRKIAEKGIYPAVDPLDSTSRILSPQMIGEKHYEIATGIQQVLQKYKDLQDIIAILGLDELSEEDKKTVERARKIEKFLSQPFFVAEVFTGSPGKYVTLQETLEGFGGILEGKYDHIPENAFYMVGSIQEVLEKAKNMKNS</sequence>
<comment type="similarity">
    <text evidence="2 12">Belongs to the ATPase alpha/beta chains family.</text>
</comment>
<comment type="function">
    <text evidence="12">Produces ATP from ADP in the presence of a proton gradient across the membrane. The catalytic sites are hosted primarily by the beta subunits.</text>
</comment>
<feature type="binding site" evidence="12">
    <location>
        <begin position="152"/>
        <end position="159"/>
    </location>
    <ligand>
        <name>ATP</name>
        <dbReference type="ChEBI" id="CHEBI:30616"/>
    </ligand>
</feature>
<keyword evidence="10 12" id="KW-0139">CF(1)</keyword>
<evidence type="ECO:0000259" key="13">
    <source>
        <dbReference type="SMART" id="SM00382"/>
    </source>
</evidence>
<dbReference type="InterPro" id="IPR003593">
    <property type="entry name" value="AAA+_ATPase"/>
</dbReference>
<dbReference type="FunFam" id="3.40.50.300:FF:000004">
    <property type="entry name" value="ATP synthase subunit beta"/>
    <property type="match status" value="1"/>
</dbReference>
<evidence type="ECO:0000256" key="2">
    <source>
        <dbReference type="ARBA" id="ARBA00008936"/>
    </source>
</evidence>
<comment type="caution">
    <text evidence="14">The sequence shown here is derived from an EMBL/GenBank/DDBJ whole genome shotgun (WGS) entry which is preliminary data.</text>
</comment>
<evidence type="ECO:0000256" key="12">
    <source>
        <dbReference type="HAMAP-Rule" id="MF_01347"/>
    </source>
</evidence>
<dbReference type="InterPro" id="IPR036121">
    <property type="entry name" value="ATPase_F1/V1/A1_a/bsu_N_sf"/>
</dbReference>
<keyword evidence="12" id="KW-1003">Cell membrane</keyword>
<dbReference type="InterPro" id="IPR050053">
    <property type="entry name" value="ATPase_alpha/beta_chains"/>
</dbReference>
<evidence type="ECO:0000256" key="6">
    <source>
        <dbReference type="ARBA" id="ARBA00022840"/>
    </source>
</evidence>
<dbReference type="AlphaFoldDB" id="A0A2A6W088"/>
<protein>
    <recommendedName>
        <fullName evidence="12">ATP synthase subunit beta</fullName>
        <ecNumber evidence="12">7.1.2.2</ecNumber>
    </recommendedName>
    <alternativeName>
        <fullName evidence="12">ATP synthase F1 sector subunit beta</fullName>
    </alternativeName>
    <alternativeName>
        <fullName evidence="12">F-ATPase subunit beta</fullName>
    </alternativeName>
</protein>
<dbReference type="PANTHER" id="PTHR15184">
    <property type="entry name" value="ATP SYNTHASE"/>
    <property type="match status" value="1"/>
</dbReference>
<keyword evidence="7 12" id="KW-1278">Translocase</keyword>
<evidence type="ECO:0000256" key="8">
    <source>
        <dbReference type="ARBA" id="ARBA00023065"/>
    </source>
</evidence>
<keyword evidence="5 12" id="KW-0375">Hydrogen ion transport</keyword>
<evidence type="ECO:0000256" key="3">
    <source>
        <dbReference type="ARBA" id="ARBA00022448"/>
    </source>
</evidence>
<dbReference type="Gene3D" id="2.40.10.170">
    <property type="match status" value="1"/>
</dbReference>
<dbReference type="InterPro" id="IPR000194">
    <property type="entry name" value="ATPase_F1/V1/A1_a/bsu_nucl-bd"/>
</dbReference>
<keyword evidence="9 12" id="KW-0472">Membrane</keyword>
<dbReference type="Gene3D" id="3.40.50.300">
    <property type="entry name" value="P-loop containing nucleotide triphosphate hydrolases"/>
    <property type="match status" value="1"/>
</dbReference>
<keyword evidence="11 12" id="KW-0066">ATP synthesis</keyword>
<dbReference type="RefSeq" id="WP_001913182.1">
    <property type="nucleotide sequence ID" value="NZ_BSLT01000017.1"/>
</dbReference>
<gene>
    <name evidence="12" type="primary">atpD</name>
    <name evidence="14" type="ORF">BB432_07370</name>
</gene>
<dbReference type="EMBL" id="MBGX01000012">
    <property type="protein sequence ID" value="PDW47315.1"/>
    <property type="molecule type" value="Genomic_DNA"/>
</dbReference>
<proteinExistence type="inferred from homology"/>
<organism evidence="14 15">
    <name type="scientific">Helicobacter pylori</name>
    <name type="common">Campylobacter pylori</name>
    <dbReference type="NCBI Taxonomy" id="210"/>
    <lineage>
        <taxon>Bacteria</taxon>
        <taxon>Pseudomonadati</taxon>
        <taxon>Campylobacterota</taxon>
        <taxon>Epsilonproteobacteria</taxon>
        <taxon>Campylobacterales</taxon>
        <taxon>Helicobacteraceae</taxon>
        <taxon>Helicobacter</taxon>
    </lineage>
</organism>
<dbReference type="PANTHER" id="PTHR15184:SF71">
    <property type="entry name" value="ATP SYNTHASE SUBUNIT BETA, MITOCHONDRIAL"/>
    <property type="match status" value="1"/>
</dbReference>
<dbReference type="Pfam" id="PF02874">
    <property type="entry name" value="ATP-synt_ab_N"/>
    <property type="match status" value="1"/>
</dbReference>
<dbReference type="InterPro" id="IPR027417">
    <property type="entry name" value="P-loop_NTPase"/>
</dbReference>
<dbReference type="GO" id="GO:0005886">
    <property type="term" value="C:plasma membrane"/>
    <property type="evidence" value="ECO:0007669"/>
    <property type="project" value="UniProtKB-SubCell"/>
</dbReference>
<evidence type="ECO:0000256" key="10">
    <source>
        <dbReference type="ARBA" id="ARBA00023196"/>
    </source>
</evidence>
<dbReference type="SUPFAM" id="SSF52540">
    <property type="entry name" value="P-loop containing nucleoside triphosphate hydrolases"/>
    <property type="match status" value="1"/>
</dbReference>
<keyword evidence="4 12" id="KW-0547">Nucleotide-binding</keyword>
<dbReference type="EC" id="7.1.2.2" evidence="12"/>
<dbReference type="InterPro" id="IPR020003">
    <property type="entry name" value="ATPase_a/bsu_AS"/>
</dbReference>
<comment type="subcellular location">
    <subcellularLocation>
        <location evidence="12">Cell membrane</location>
        <topology evidence="12">Peripheral membrane protein</topology>
    </subcellularLocation>
    <subcellularLocation>
        <location evidence="1">Membrane</location>
        <topology evidence="1">Peripheral membrane protein</topology>
    </subcellularLocation>
</comment>
<dbReference type="NCBIfam" id="TIGR01039">
    <property type="entry name" value="atpD"/>
    <property type="match status" value="1"/>
</dbReference>
<dbReference type="CDD" id="cd18110">
    <property type="entry name" value="ATP-synt_F1_beta_C"/>
    <property type="match status" value="1"/>
</dbReference>
<dbReference type="CDD" id="cd01133">
    <property type="entry name" value="F1-ATPase_beta_CD"/>
    <property type="match status" value="1"/>
</dbReference>
<dbReference type="InterPro" id="IPR055190">
    <property type="entry name" value="ATP-synt_VA_C"/>
</dbReference>
<name>A0A2A6W088_HELPX</name>
<dbReference type="InterPro" id="IPR024034">
    <property type="entry name" value="ATPase_F1/V1_b/a_C"/>
</dbReference>
<evidence type="ECO:0000256" key="11">
    <source>
        <dbReference type="ARBA" id="ARBA00023310"/>
    </source>
</evidence>
<reference evidence="14 15" key="1">
    <citation type="journal article" date="2017" name="Gut Pathog.">
        <title>Phylogenomics of Colombian Helicobacter pylori isolates.</title>
        <authorList>
            <person name="Gutierrez-Escobar A.J."/>
            <person name="Trujillo E."/>
            <person name="Acevedo O."/>
            <person name="Bravo M.M."/>
        </authorList>
    </citation>
    <scope>NUCLEOTIDE SEQUENCE [LARGE SCALE GENOMIC DNA]</scope>
    <source>
        <strain evidence="14 15">22151</strain>
    </source>
</reference>
<dbReference type="PROSITE" id="PS00152">
    <property type="entry name" value="ATPASE_ALPHA_BETA"/>
    <property type="match status" value="1"/>
</dbReference>
<dbReference type="InterPro" id="IPR005722">
    <property type="entry name" value="ATP_synth_F1_bsu"/>
</dbReference>
<evidence type="ECO:0000313" key="15">
    <source>
        <dbReference type="Proteomes" id="UP000220907"/>
    </source>
</evidence>
<dbReference type="FunFam" id="1.10.1140.10:FF:000001">
    <property type="entry name" value="ATP synthase subunit beta"/>
    <property type="match status" value="1"/>
</dbReference>
<keyword evidence="6 12" id="KW-0067">ATP-binding</keyword>
<evidence type="ECO:0000256" key="7">
    <source>
        <dbReference type="ARBA" id="ARBA00022967"/>
    </source>
</evidence>
<dbReference type="GO" id="GO:0045259">
    <property type="term" value="C:proton-transporting ATP synthase complex"/>
    <property type="evidence" value="ECO:0007669"/>
    <property type="project" value="UniProtKB-KW"/>
</dbReference>
<evidence type="ECO:0000256" key="9">
    <source>
        <dbReference type="ARBA" id="ARBA00023136"/>
    </source>
</evidence>